<protein>
    <recommendedName>
        <fullName evidence="4">Reverse transcriptase domain-containing protein</fullName>
    </recommendedName>
</protein>
<dbReference type="SUPFAM" id="SSF56672">
    <property type="entry name" value="DNA/RNA polymerases"/>
    <property type="match status" value="1"/>
</dbReference>
<organism evidence="2 3">
    <name type="scientific">Elysia crispata</name>
    <name type="common">lettuce slug</name>
    <dbReference type="NCBI Taxonomy" id="231223"/>
    <lineage>
        <taxon>Eukaryota</taxon>
        <taxon>Metazoa</taxon>
        <taxon>Spiralia</taxon>
        <taxon>Lophotrochozoa</taxon>
        <taxon>Mollusca</taxon>
        <taxon>Gastropoda</taxon>
        <taxon>Heterobranchia</taxon>
        <taxon>Euthyneura</taxon>
        <taxon>Panpulmonata</taxon>
        <taxon>Sacoglossa</taxon>
        <taxon>Placobranchoidea</taxon>
        <taxon>Plakobranchidae</taxon>
        <taxon>Elysia</taxon>
    </lineage>
</organism>
<dbReference type="InterPro" id="IPR043502">
    <property type="entry name" value="DNA/RNA_pol_sf"/>
</dbReference>
<dbReference type="InterPro" id="IPR043128">
    <property type="entry name" value="Rev_trsase/Diguanyl_cyclase"/>
</dbReference>
<reference evidence="2" key="1">
    <citation type="journal article" date="2023" name="G3 (Bethesda)">
        <title>A reference genome for the long-term kleptoplast-retaining sea slug Elysia crispata morphotype clarki.</title>
        <authorList>
            <person name="Eastman K.E."/>
            <person name="Pendleton A.L."/>
            <person name="Shaikh M.A."/>
            <person name="Suttiyut T."/>
            <person name="Ogas R."/>
            <person name="Tomko P."/>
            <person name="Gavelis G."/>
            <person name="Widhalm J.R."/>
            <person name="Wisecaver J.H."/>
        </authorList>
    </citation>
    <scope>NUCLEOTIDE SEQUENCE</scope>
    <source>
        <strain evidence="2">ECLA1</strain>
    </source>
</reference>
<dbReference type="Gene3D" id="3.30.70.270">
    <property type="match status" value="1"/>
</dbReference>
<proteinExistence type="predicted"/>
<feature type="region of interest" description="Disordered" evidence="1">
    <location>
        <begin position="173"/>
        <end position="192"/>
    </location>
</feature>
<dbReference type="InterPro" id="IPR050951">
    <property type="entry name" value="Retrovirus_Pol_polyprotein"/>
</dbReference>
<keyword evidence="3" id="KW-1185">Reference proteome</keyword>
<sequence length="192" mass="21700">MKGLIERCQEKNILPNEGKACLKKTEISFLGHIIHTNEVKPDSCKVKAIIYMPAPNDVAGVRRFCGIIQYLARFIPNLSKSAEPLSALTRKGAHIVQSAQCKSKYDELKREIRDTTLEKVILATGKDLIFQKMKSYRPKGPKIYIPDDPVTNMSPDNSEVTNNTLLLITYKQSITPHRRDEETTRPPNAHLT</sequence>
<accession>A0AAE0ZZ65</accession>
<comment type="caution">
    <text evidence="2">The sequence shown here is derived from an EMBL/GenBank/DDBJ whole genome shotgun (WGS) entry which is preliminary data.</text>
</comment>
<dbReference type="AlphaFoldDB" id="A0AAE0ZZ65"/>
<dbReference type="EMBL" id="JAWDGP010003045">
    <property type="protein sequence ID" value="KAK3777978.1"/>
    <property type="molecule type" value="Genomic_DNA"/>
</dbReference>
<dbReference type="Proteomes" id="UP001283361">
    <property type="component" value="Unassembled WGS sequence"/>
</dbReference>
<name>A0AAE0ZZ65_9GAST</name>
<dbReference type="PANTHER" id="PTHR37984:SF5">
    <property type="entry name" value="PROTEIN NYNRIN-LIKE"/>
    <property type="match status" value="1"/>
</dbReference>
<evidence type="ECO:0000313" key="3">
    <source>
        <dbReference type="Proteomes" id="UP001283361"/>
    </source>
</evidence>
<dbReference type="PANTHER" id="PTHR37984">
    <property type="entry name" value="PROTEIN CBG26694"/>
    <property type="match status" value="1"/>
</dbReference>
<evidence type="ECO:0000256" key="1">
    <source>
        <dbReference type="SAM" id="MobiDB-lite"/>
    </source>
</evidence>
<evidence type="ECO:0008006" key="4">
    <source>
        <dbReference type="Google" id="ProtNLM"/>
    </source>
</evidence>
<evidence type="ECO:0000313" key="2">
    <source>
        <dbReference type="EMBL" id="KAK3777978.1"/>
    </source>
</evidence>
<gene>
    <name evidence="2" type="ORF">RRG08_038774</name>
</gene>